<protein>
    <submittedName>
        <fullName evidence="1">Uncharacterized protein</fullName>
    </submittedName>
</protein>
<dbReference type="EMBL" id="SZYD01000017">
    <property type="protein sequence ID" value="KAD3067158.1"/>
    <property type="molecule type" value="Genomic_DNA"/>
</dbReference>
<accession>A0A5N6M003</accession>
<evidence type="ECO:0000313" key="2">
    <source>
        <dbReference type="Proteomes" id="UP000326396"/>
    </source>
</evidence>
<name>A0A5N6M003_9ASTR</name>
<proteinExistence type="predicted"/>
<evidence type="ECO:0000313" key="1">
    <source>
        <dbReference type="EMBL" id="KAD3067158.1"/>
    </source>
</evidence>
<organism evidence="1 2">
    <name type="scientific">Mikania micrantha</name>
    <name type="common">bitter vine</name>
    <dbReference type="NCBI Taxonomy" id="192012"/>
    <lineage>
        <taxon>Eukaryota</taxon>
        <taxon>Viridiplantae</taxon>
        <taxon>Streptophyta</taxon>
        <taxon>Embryophyta</taxon>
        <taxon>Tracheophyta</taxon>
        <taxon>Spermatophyta</taxon>
        <taxon>Magnoliopsida</taxon>
        <taxon>eudicotyledons</taxon>
        <taxon>Gunneridae</taxon>
        <taxon>Pentapetalae</taxon>
        <taxon>asterids</taxon>
        <taxon>campanulids</taxon>
        <taxon>Asterales</taxon>
        <taxon>Asteraceae</taxon>
        <taxon>Asteroideae</taxon>
        <taxon>Heliantheae alliance</taxon>
        <taxon>Eupatorieae</taxon>
        <taxon>Mikania</taxon>
    </lineage>
</organism>
<sequence length="147" mass="16284">MTGIRWPITQYENNVKTVINILKSGLGLGIPGTVCGCSFVILMEAWGSLFLVGWLWGRYTNGCFFDLKPSQILIIRVYFSSNMHGIGMNQDAVYGVADRLAWLGNCRPWKGVCCMVTCSDWLLVWTGKLIGAGSHSCCEGWLVARPD</sequence>
<dbReference type="AlphaFoldDB" id="A0A5N6M003"/>
<comment type="caution">
    <text evidence="1">The sequence shown here is derived from an EMBL/GenBank/DDBJ whole genome shotgun (WGS) entry which is preliminary data.</text>
</comment>
<gene>
    <name evidence="1" type="ORF">E3N88_35038</name>
</gene>
<reference evidence="1 2" key="1">
    <citation type="submission" date="2019-05" db="EMBL/GenBank/DDBJ databases">
        <title>Mikania micrantha, genome provides insights into the molecular mechanism of rapid growth.</title>
        <authorList>
            <person name="Liu B."/>
        </authorList>
    </citation>
    <scope>NUCLEOTIDE SEQUENCE [LARGE SCALE GENOMIC DNA]</scope>
    <source>
        <strain evidence="1">NLD-2019</strain>
        <tissue evidence="1">Leaf</tissue>
    </source>
</reference>
<keyword evidence="2" id="KW-1185">Reference proteome</keyword>
<dbReference type="Proteomes" id="UP000326396">
    <property type="component" value="Linkage Group LG7"/>
</dbReference>